<reference evidence="1 2" key="1">
    <citation type="journal article" date="2022" name="New Phytol.">
        <title>Ecological generalism drives hyperdiversity of secondary metabolite gene clusters in xylarialean endophytes.</title>
        <authorList>
            <person name="Franco M.E.E."/>
            <person name="Wisecaver J.H."/>
            <person name="Arnold A.E."/>
            <person name="Ju Y.M."/>
            <person name="Slot J.C."/>
            <person name="Ahrendt S."/>
            <person name="Moore L.P."/>
            <person name="Eastman K.E."/>
            <person name="Scott K."/>
            <person name="Konkel Z."/>
            <person name="Mondo S.J."/>
            <person name="Kuo A."/>
            <person name="Hayes R.D."/>
            <person name="Haridas S."/>
            <person name="Andreopoulos B."/>
            <person name="Riley R."/>
            <person name="LaButti K."/>
            <person name="Pangilinan J."/>
            <person name="Lipzen A."/>
            <person name="Amirebrahimi M."/>
            <person name="Yan J."/>
            <person name="Adam C."/>
            <person name="Keymanesh K."/>
            <person name="Ng V."/>
            <person name="Louie K."/>
            <person name="Northen T."/>
            <person name="Drula E."/>
            <person name="Henrissat B."/>
            <person name="Hsieh H.M."/>
            <person name="Youens-Clark K."/>
            <person name="Lutzoni F."/>
            <person name="Miadlikowska J."/>
            <person name="Eastwood D.C."/>
            <person name="Hamelin R.C."/>
            <person name="Grigoriev I.V."/>
            <person name="U'Ren J.M."/>
        </authorList>
    </citation>
    <scope>NUCLEOTIDE SEQUENCE [LARGE SCALE GENOMIC DNA]</scope>
    <source>
        <strain evidence="1 2">CBS 119005</strain>
    </source>
</reference>
<evidence type="ECO:0000313" key="1">
    <source>
        <dbReference type="EMBL" id="KAI4859626.1"/>
    </source>
</evidence>
<dbReference type="EMBL" id="MU393621">
    <property type="protein sequence ID" value="KAI4859626.1"/>
    <property type="molecule type" value="Genomic_DNA"/>
</dbReference>
<proteinExistence type="predicted"/>
<organism evidence="1 2">
    <name type="scientific">Hypoxylon rubiginosum</name>
    <dbReference type="NCBI Taxonomy" id="110542"/>
    <lineage>
        <taxon>Eukaryota</taxon>
        <taxon>Fungi</taxon>
        <taxon>Dikarya</taxon>
        <taxon>Ascomycota</taxon>
        <taxon>Pezizomycotina</taxon>
        <taxon>Sordariomycetes</taxon>
        <taxon>Xylariomycetidae</taxon>
        <taxon>Xylariales</taxon>
        <taxon>Hypoxylaceae</taxon>
        <taxon>Hypoxylon</taxon>
    </lineage>
</organism>
<protein>
    <submittedName>
        <fullName evidence="1">Uncharacterized protein</fullName>
    </submittedName>
</protein>
<accession>A0ACB9YJN9</accession>
<name>A0ACB9YJN9_9PEZI</name>
<sequence>MASDAPAGEVSLLDSYSPDRPPVTAMRIDFSKTPLAPHYSPYFAMVIDSLLTPAECAAVIASAGSNWRDLKKGDSWRECEQILSVSPDWAKALSERLAPHLPDEIKVLKKGDVLSEHIAGPSNLRASQGTSKTVWRLRGADERLSFLRYRPGHHFKPHCDALYSPGDKEKSFLTCQIYLSDMPEGQQGGEGSGGETRFWPSRTGMGRQSKKSGGVEEDEQHTENESFLNIEPKIGRALVFQQRMLWHSGQEVKRGEKFTVRLDLMYNHHFEKPSK</sequence>
<evidence type="ECO:0000313" key="2">
    <source>
        <dbReference type="Proteomes" id="UP001497700"/>
    </source>
</evidence>
<dbReference type="Proteomes" id="UP001497700">
    <property type="component" value="Unassembled WGS sequence"/>
</dbReference>
<comment type="caution">
    <text evidence="1">The sequence shown here is derived from an EMBL/GenBank/DDBJ whole genome shotgun (WGS) entry which is preliminary data.</text>
</comment>
<keyword evidence="2" id="KW-1185">Reference proteome</keyword>
<gene>
    <name evidence="1" type="ORF">F4820DRAFT_439158</name>
</gene>